<reference evidence="1 2" key="1">
    <citation type="journal article" date="2016" name="Mol. Biol. Evol.">
        <title>Comparative Genomics of Early-Diverging Mushroom-Forming Fungi Provides Insights into the Origins of Lignocellulose Decay Capabilities.</title>
        <authorList>
            <person name="Nagy L.G."/>
            <person name="Riley R."/>
            <person name="Tritt A."/>
            <person name="Adam C."/>
            <person name="Daum C."/>
            <person name="Floudas D."/>
            <person name="Sun H."/>
            <person name="Yadav J.S."/>
            <person name="Pangilinan J."/>
            <person name="Larsson K.H."/>
            <person name="Matsuura K."/>
            <person name="Barry K."/>
            <person name="Labutti K."/>
            <person name="Kuo R."/>
            <person name="Ohm R.A."/>
            <person name="Bhattacharya S.S."/>
            <person name="Shirouzu T."/>
            <person name="Yoshinaga Y."/>
            <person name="Martin F.M."/>
            <person name="Grigoriev I.V."/>
            <person name="Hibbett D.S."/>
        </authorList>
    </citation>
    <scope>NUCLEOTIDE SEQUENCE [LARGE SCALE GENOMIC DNA]</scope>
    <source>
        <strain evidence="1 2">L-15889</strain>
    </source>
</reference>
<proteinExistence type="predicted"/>
<dbReference type="EMBL" id="KV429048">
    <property type="protein sequence ID" value="KZT70925.1"/>
    <property type="molecule type" value="Genomic_DNA"/>
</dbReference>
<evidence type="ECO:0000313" key="1">
    <source>
        <dbReference type="EMBL" id="KZT70925.1"/>
    </source>
</evidence>
<sequence length="204" mass="20762">MAWHAAGALILRHAIAYGQRRFRGSTGAHARRHGSVHGNLAGRAEPPVFEGARWSDGQEEARARWPPAGTRLGAICCAGCASRRGARGLRMEAGLPSLFGGGSRVAVIGVVGGVEAVACLAPSTPRRVGLRGARCGGRRGGVAGRAMAAGLVGQGVAGRVARCEVRGARCVGVSVTGGCQCDGRVDQRAPRSGGRAIPLLSVVT</sequence>
<dbReference type="Proteomes" id="UP000076727">
    <property type="component" value="Unassembled WGS sequence"/>
</dbReference>
<gene>
    <name evidence="1" type="ORF">DAEQUDRAFT_153085</name>
</gene>
<accession>A0A165RLU9</accession>
<protein>
    <submittedName>
        <fullName evidence="1">Uncharacterized protein</fullName>
    </submittedName>
</protein>
<organism evidence="1 2">
    <name type="scientific">Daedalea quercina L-15889</name>
    <dbReference type="NCBI Taxonomy" id="1314783"/>
    <lineage>
        <taxon>Eukaryota</taxon>
        <taxon>Fungi</taxon>
        <taxon>Dikarya</taxon>
        <taxon>Basidiomycota</taxon>
        <taxon>Agaricomycotina</taxon>
        <taxon>Agaricomycetes</taxon>
        <taxon>Polyporales</taxon>
        <taxon>Fomitopsis</taxon>
    </lineage>
</organism>
<dbReference type="AlphaFoldDB" id="A0A165RLU9"/>
<name>A0A165RLU9_9APHY</name>
<keyword evidence="2" id="KW-1185">Reference proteome</keyword>
<evidence type="ECO:0000313" key="2">
    <source>
        <dbReference type="Proteomes" id="UP000076727"/>
    </source>
</evidence>